<dbReference type="InterPro" id="IPR029438">
    <property type="entry name" value="HPS3_C"/>
</dbReference>
<comment type="caution">
    <text evidence="2">The sequence shown here is derived from an EMBL/GenBank/DDBJ whole genome shotgun (WGS) entry which is preliminary data.</text>
</comment>
<reference evidence="2 3" key="1">
    <citation type="submission" date="2015-09" db="EMBL/GenBank/DDBJ databases">
        <title>Draft genome of the scarab beetle Oryctes borbonicus.</title>
        <authorList>
            <person name="Meyer J.M."/>
            <person name="Markov G.V."/>
            <person name="Baskaran P."/>
            <person name="Herrmann M."/>
            <person name="Sommer R.J."/>
            <person name="Roedelsperger C."/>
        </authorList>
    </citation>
    <scope>NUCLEOTIDE SEQUENCE [LARGE SCALE GENOMIC DNA]</scope>
    <source>
        <strain evidence="2">OB123</strain>
        <tissue evidence="2">Whole animal</tissue>
    </source>
</reference>
<dbReference type="PANTHER" id="PTHR28633:SF1">
    <property type="entry name" value="BLOC-2 COMPLEX MEMBER HPS3"/>
    <property type="match status" value="1"/>
</dbReference>
<feature type="domain" description="BLOC-2 complex member HPS3 C-terminal" evidence="1">
    <location>
        <begin position="116"/>
        <end position="382"/>
    </location>
</feature>
<dbReference type="Pfam" id="PF14763">
    <property type="entry name" value="HPS3_C"/>
    <property type="match status" value="1"/>
</dbReference>
<organism evidence="2 3">
    <name type="scientific">Oryctes borbonicus</name>
    <dbReference type="NCBI Taxonomy" id="1629725"/>
    <lineage>
        <taxon>Eukaryota</taxon>
        <taxon>Metazoa</taxon>
        <taxon>Ecdysozoa</taxon>
        <taxon>Arthropoda</taxon>
        <taxon>Hexapoda</taxon>
        <taxon>Insecta</taxon>
        <taxon>Pterygota</taxon>
        <taxon>Neoptera</taxon>
        <taxon>Endopterygota</taxon>
        <taxon>Coleoptera</taxon>
        <taxon>Polyphaga</taxon>
        <taxon>Scarabaeiformia</taxon>
        <taxon>Scarabaeidae</taxon>
        <taxon>Dynastinae</taxon>
        <taxon>Oryctes</taxon>
    </lineage>
</organism>
<dbReference type="Proteomes" id="UP000051574">
    <property type="component" value="Unassembled WGS sequence"/>
</dbReference>
<name>A0A0T6AW08_9SCAR</name>
<dbReference type="AlphaFoldDB" id="A0A0T6AW08"/>
<protein>
    <recommendedName>
        <fullName evidence="1">BLOC-2 complex member HPS3 C-terminal domain-containing protein</fullName>
    </recommendedName>
</protein>
<dbReference type="InterPro" id="IPR017216">
    <property type="entry name" value="HPS3"/>
</dbReference>
<evidence type="ECO:0000313" key="2">
    <source>
        <dbReference type="EMBL" id="KRT79408.1"/>
    </source>
</evidence>
<keyword evidence="3" id="KW-1185">Reference proteome</keyword>
<dbReference type="PANTHER" id="PTHR28633">
    <property type="entry name" value="HERMANSKY-PUDLAK SYNDROME 3 PROTEIN"/>
    <property type="match status" value="1"/>
</dbReference>
<evidence type="ECO:0000259" key="1">
    <source>
        <dbReference type="Pfam" id="PF14763"/>
    </source>
</evidence>
<dbReference type="EMBL" id="LJIG01022656">
    <property type="protein sequence ID" value="KRT79408.1"/>
    <property type="molecule type" value="Genomic_DNA"/>
</dbReference>
<accession>A0A0T6AW08</accession>
<dbReference type="GO" id="GO:0005737">
    <property type="term" value="C:cytoplasm"/>
    <property type="evidence" value="ECO:0007669"/>
    <property type="project" value="TreeGrafter"/>
</dbReference>
<gene>
    <name evidence="2" type="ORF">AMK59_8468</name>
</gene>
<evidence type="ECO:0000313" key="3">
    <source>
        <dbReference type="Proteomes" id="UP000051574"/>
    </source>
</evidence>
<sequence>MENYFLHALTETGLETYTLRTCHELCRHLEAIDDENVACPSVQEAVCLMGLRPFLGVEEILLSDNHLVLLANADSSPTHSASSHGSSTATYWTLYNLELPTPKTVFGDISIVANSHRFTSVQTYCHLMNEAHMILRASLIVAKWNFKDGNVSTVQMKKIHDEDLKETYRTSCALLGDHFIMCSQEQEYILCVPYYKMALVYPSDVLSRVKKIQEQSNNFSTKGLLYYLKATLLDTKYGPDADKHYISGSKQNFSETIIELFQQNYYDDLPNIVLKSNVLREYASDKLITVLCQKTCNNQKAQTERLLALVVLHIQKCNMKKSQDFLTDIREDDIKNVLLQNWELLFDQIPISSKHKLASFSELCVLVMSVYPEIISKILVALVIDRKVVTLHKMLKIFLEYLPVSIGSDGTSGSKVLQVTLEKYFVSYFTKYDNTELSKLTLDRATNEALKLLVRSYLSQLQILQLKEKNSKVYEEKQVFDEDNKEESAEKRQPYFEEINAKNCQKESYLFSNFRHDYLDKMPPFQMEITSKLYEACFKQNFPRETVLENKEADRILRKLQAILCSPIVSKQVVIEVVAFLDLNEDLRGCLSIQSVILNINEAVSLLVDKCPQCLLQFGKDKFTRTDEWKCMIATIQSKVIRLSESTDLKHVCFFYKKILRDVLTHAATSMHLEQLLDVFPQRMNVANLDPDKKIDSNKVETLDDALQFTYGCGDDLEQFLKNSNVDIKDSADILNEIQNYDPYIVMCKETMHANQIKKLITATGQQLLCTLNL</sequence>
<proteinExistence type="predicted"/>
<dbReference type="OrthoDB" id="6773928at2759"/>